<dbReference type="EMBL" id="JACXIZ010000013">
    <property type="protein sequence ID" value="MBD2844958.1"/>
    <property type="molecule type" value="Genomic_DNA"/>
</dbReference>
<dbReference type="InterPro" id="IPR017516">
    <property type="entry name" value="AbrB_dup"/>
</dbReference>
<feature type="transmembrane region" description="Helical" evidence="1">
    <location>
        <begin position="27"/>
        <end position="46"/>
    </location>
</feature>
<feature type="transmembrane region" description="Helical" evidence="1">
    <location>
        <begin position="53"/>
        <end position="70"/>
    </location>
</feature>
<feature type="transmembrane region" description="Helical" evidence="1">
    <location>
        <begin position="147"/>
        <end position="165"/>
    </location>
</feature>
<name>A0A927BT57_9BACL</name>
<dbReference type="PANTHER" id="PTHR38457:SF1">
    <property type="entry name" value="REGULATOR ABRB-RELATED"/>
    <property type="match status" value="1"/>
</dbReference>
<dbReference type="Pfam" id="PF05145">
    <property type="entry name" value="AbrB"/>
    <property type="match status" value="1"/>
</dbReference>
<feature type="transmembrane region" description="Helical" evidence="1">
    <location>
        <begin position="300"/>
        <end position="321"/>
    </location>
</feature>
<keyword evidence="1" id="KW-0472">Membrane</keyword>
<feature type="transmembrane region" description="Helical" evidence="1">
    <location>
        <begin position="189"/>
        <end position="208"/>
    </location>
</feature>
<dbReference type="GO" id="GO:0016020">
    <property type="term" value="C:membrane"/>
    <property type="evidence" value="ECO:0007669"/>
    <property type="project" value="InterPro"/>
</dbReference>
<proteinExistence type="predicted"/>
<evidence type="ECO:0000313" key="3">
    <source>
        <dbReference type="Proteomes" id="UP000621560"/>
    </source>
</evidence>
<dbReference type="AlphaFoldDB" id="A0A927BT57"/>
<keyword evidence="3" id="KW-1185">Reference proteome</keyword>
<keyword evidence="1" id="KW-0812">Transmembrane</keyword>
<keyword evidence="1" id="KW-1133">Transmembrane helix</keyword>
<dbReference type="NCBIfam" id="TIGR03082">
    <property type="entry name" value="Gneg_AbrB_dup"/>
    <property type="match status" value="2"/>
</dbReference>
<dbReference type="InterPro" id="IPR007820">
    <property type="entry name" value="AbrB_fam"/>
</dbReference>
<feature type="transmembrane region" description="Helical" evidence="1">
    <location>
        <begin position="82"/>
        <end position="104"/>
    </location>
</feature>
<gene>
    <name evidence="2" type="ORF">IDH44_07135</name>
</gene>
<dbReference type="GO" id="GO:0010468">
    <property type="term" value="P:regulation of gene expression"/>
    <property type="evidence" value="ECO:0007669"/>
    <property type="project" value="InterPro"/>
</dbReference>
<organism evidence="2 3">
    <name type="scientific">Paenibacillus sabuli</name>
    <dbReference type="NCBI Taxonomy" id="2772509"/>
    <lineage>
        <taxon>Bacteria</taxon>
        <taxon>Bacillati</taxon>
        <taxon>Bacillota</taxon>
        <taxon>Bacilli</taxon>
        <taxon>Bacillales</taxon>
        <taxon>Paenibacillaceae</taxon>
        <taxon>Paenibacillus</taxon>
    </lineage>
</organism>
<feature type="transmembrane region" description="Helical" evidence="1">
    <location>
        <begin position="243"/>
        <end position="260"/>
    </location>
</feature>
<feature type="transmembrane region" description="Helical" evidence="1">
    <location>
        <begin position="272"/>
        <end position="294"/>
    </location>
</feature>
<reference evidence="2" key="1">
    <citation type="submission" date="2020-09" db="EMBL/GenBank/DDBJ databases">
        <title>A novel bacterium of genus Paenibacillus, isolated from South China Sea.</title>
        <authorList>
            <person name="Huang H."/>
            <person name="Mo K."/>
            <person name="Hu Y."/>
        </authorList>
    </citation>
    <scope>NUCLEOTIDE SEQUENCE</scope>
    <source>
        <strain evidence="2">IB182496</strain>
    </source>
</reference>
<dbReference type="PIRSF" id="PIRSF038991">
    <property type="entry name" value="Protein_AbrB"/>
    <property type="match status" value="1"/>
</dbReference>
<evidence type="ECO:0000256" key="1">
    <source>
        <dbReference type="SAM" id="Phobius"/>
    </source>
</evidence>
<accession>A0A927BT57</accession>
<feature type="transmembrane region" description="Helical" evidence="1">
    <location>
        <begin position="215"/>
        <end position="237"/>
    </location>
</feature>
<dbReference type="PANTHER" id="PTHR38457">
    <property type="entry name" value="REGULATOR ABRB-RELATED"/>
    <property type="match status" value="1"/>
</dbReference>
<protein>
    <submittedName>
        <fullName evidence="2">AbrB family transcriptional regulator</fullName>
    </submittedName>
</protein>
<evidence type="ECO:0000313" key="2">
    <source>
        <dbReference type="EMBL" id="MBD2844958.1"/>
    </source>
</evidence>
<dbReference type="Proteomes" id="UP000621560">
    <property type="component" value="Unassembled WGS sequence"/>
</dbReference>
<feature type="transmembrane region" description="Helical" evidence="1">
    <location>
        <begin position="333"/>
        <end position="351"/>
    </location>
</feature>
<sequence length="362" mass="37350">MGWMRILASAAVGGAGGALFWLGGLPLPWILGSALAVMVAGAVKPGSIVWPRWLGEAGIVVVAYLLGRSMTRQTAITIAHDLPWMILAALLWVGVCLVVGRLFAKGARIGEGTAMLGCVPGGLTQMVVIADHFKGTDPGAVAIIQTARLIIVLYTVPVLATWIALSPDAAMQTAATATAPLSAASPSDMPAYAAWLLLPLVPAAAWLLRRWRLPAGEFIGPMLVVGGLSIAGCPWPALPGPLLAAAQVSIGLYIGNRVQLRMMWTNKRLGPLALLTACLLVAATAAAAWLLAQLTGGSVVTWFLALAPGGLGEVAVTALVVGADVSQVTAFQLSRLFIVLLAAPPILRLLLARRGAAESGPI</sequence>
<comment type="caution">
    <text evidence="2">The sequence shown here is derived from an EMBL/GenBank/DDBJ whole genome shotgun (WGS) entry which is preliminary data.</text>
</comment>